<evidence type="ECO:0000256" key="3">
    <source>
        <dbReference type="ARBA" id="ARBA00022448"/>
    </source>
</evidence>
<organism evidence="10 11">
    <name type="scientific">Microbacterium resistens</name>
    <dbReference type="NCBI Taxonomy" id="156977"/>
    <lineage>
        <taxon>Bacteria</taxon>
        <taxon>Bacillati</taxon>
        <taxon>Actinomycetota</taxon>
        <taxon>Actinomycetes</taxon>
        <taxon>Micrococcales</taxon>
        <taxon>Microbacteriaceae</taxon>
        <taxon>Microbacterium</taxon>
    </lineage>
</organism>
<feature type="transmembrane region" description="Helical" evidence="9">
    <location>
        <begin position="544"/>
        <end position="566"/>
    </location>
</feature>
<gene>
    <name evidence="10" type="ORF">J2Y69_001363</name>
</gene>
<feature type="transmembrane region" description="Helical" evidence="9">
    <location>
        <begin position="460"/>
        <end position="477"/>
    </location>
</feature>
<feature type="transmembrane region" description="Helical" evidence="9">
    <location>
        <begin position="361"/>
        <end position="384"/>
    </location>
</feature>
<dbReference type="Proteomes" id="UP001259347">
    <property type="component" value="Unassembled WGS sequence"/>
</dbReference>
<evidence type="ECO:0000256" key="8">
    <source>
        <dbReference type="SAM" id="MobiDB-lite"/>
    </source>
</evidence>
<dbReference type="PANTHER" id="PTHR30472">
    <property type="entry name" value="FERRIC ENTEROBACTIN TRANSPORT SYSTEM PERMEASE PROTEIN"/>
    <property type="match status" value="1"/>
</dbReference>
<feature type="transmembrane region" description="Helical" evidence="9">
    <location>
        <begin position="489"/>
        <end position="510"/>
    </location>
</feature>
<dbReference type="PANTHER" id="PTHR30472:SF37">
    <property type="entry name" value="FE(3+) DICITRATE TRANSPORT SYSTEM PERMEASE PROTEIN FECD-RELATED"/>
    <property type="match status" value="1"/>
</dbReference>
<accession>A0ABU1SB09</accession>
<evidence type="ECO:0000256" key="1">
    <source>
        <dbReference type="ARBA" id="ARBA00004651"/>
    </source>
</evidence>
<feature type="transmembrane region" description="Helical" evidence="9">
    <location>
        <begin position="239"/>
        <end position="260"/>
    </location>
</feature>
<keyword evidence="6 9" id="KW-1133">Transmembrane helix</keyword>
<feature type="transmembrane region" description="Helical" evidence="9">
    <location>
        <begin position="143"/>
        <end position="165"/>
    </location>
</feature>
<dbReference type="SUPFAM" id="SSF81345">
    <property type="entry name" value="ABC transporter involved in vitamin B12 uptake, BtuC"/>
    <property type="match status" value="2"/>
</dbReference>
<keyword evidence="5 9" id="KW-0812">Transmembrane</keyword>
<proteinExistence type="inferred from homology"/>
<dbReference type="Gene3D" id="1.10.3470.10">
    <property type="entry name" value="ABC transporter involved in vitamin B12 uptake, BtuC"/>
    <property type="match status" value="2"/>
</dbReference>
<evidence type="ECO:0000313" key="10">
    <source>
        <dbReference type="EMBL" id="MDR6866764.1"/>
    </source>
</evidence>
<feature type="region of interest" description="Disordered" evidence="8">
    <location>
        <begin position="1"/>
        <end position="65"/>
    </location>
</feature>
<dbReference type="EMBL" id="JAVDUM010000005">
    <property type="protein sequence ID" value="MDR6866764.1"/>
    <property type="molecule type" value="Genomic_DNA"/>
</dbReference>
<feature type="transmembrane region" description="Helical" evidence="9">
    <location>
        <begin position="586"/>
        <end position="606"/>
    </location>
</feature>
<feature type="transmembrane region" description="Helical" evidence="9">
    <location>
        <begin position="516"/>
        <end position="535"/>
    </location>
</feature>
<comment type="subcellular location">
    <subcellularLocation>
        <location evidence="1">Cell membrane</location>
        <topology evidence="1">Multi-pass membrane protein</topology>
    </subcellularLocation>
</comment>
<keyword evidence="3" id="KW-0813">Transport</keyword>
<dbReference type="InterPro" id="IPR000522">
    <property type="entry name" value="ABC_transptr_permease_BtuC"/>
</dbReference>
<evidence type="ECO:0000256" key="6">
    <source>
        <dbReference type="ARBA" id="ARBA00022989"/>
    </source>
</evidence>
<evidence type="ECO:0000256" key="9">
    <source>
        <dbReference type="SAM" id="Phobius"/>
    </source>
</evidence>
<dbReference type="CDD" id="cd06550">
    <property type="entry name" value="TM_ABC_iron-siderophores_like"/>
    <property type="match status" value="2"/>
</dbReference>
<evidence type="ECO:0000313" key="11">
    <source>
        <dbReference type="Proteomes" id="UP001259347"/>
    </source>
</evidence>
<evidence type="ECO:0000256" key="7">
    <source>
        <dbReference type="ARBA" id="ARBA00023136"/>
    </source>
</evidence>
<comment type="similarity">
    <text evidence="2">Belongs to the binding-protein-dependent transport system permease family. FecCD subfamily.</text>
</comment>
<feature type="transmembrane region" description="Helical" evidence="9">
    <location>
        <begin position="633"/>
        <end position="660"/>
    </location>
</feature>
<evidence type="ECO:0000256" key="4">
    <source>
        <dbReference type="ARBA" id="ARBA00022475"/>
    </source>
</evidence>
<evidence type="ECO:0000256" key="2">
    <source>
        <dbReference type="ARBA" id="ARBA00007935"/>
    </source>
</evidence>
<protein>
    <submittedName>
        <fullName evidence="10">Iron complex transport system permease protein</fullName>
    </submittedName>
</protein>
<dbReference type="NCBIfam" id="NF007867">
    <property type="entry name" value="PRK10577.1-3"/>
    <property type="match status" value="1"/>
</dbReference>
<keyword evidence="4" id="KW-1003">Cell membrane</keyword>
<feature type="transmembrane region" description="Helical" evidence="9">
    <location>
        <begin position="281"/>
        <end position="299"/>
    </location>
</feature>
<feature type="transmembrane region" description="Helical" evidence="9">
    <location>
        <begin position="109"/>
        <end position="131"/>
    </location>
</feature>
<reference evidence="10 11" key="1">
    <citation type="submission" date="2023-07" db="EMBL/GenBank/DDBJ databases">
        <title>Sorghum-associated microbial communities from plants grown in Nebraska, USA.</title>
        <authorList>
            <person name="Schachtman D."/>
        </authorList>
    </citation>
    <scope>NUCLEOTIDE SEQUENCE [LARGE SCALE GENOMIC DNA]</scope>
    <source>
        <strain evidence="10 11">2980</strain>
    </source>
</reference>
<evidence type="ECO:0000256" key="5">
    <source>
        <dbReference type="ARBA" id="ARBA00022692"/>
    </source>
</evidence>
<feature type="transmembrane region" description="Helical" evidence="9">
    <location>
        <begin position="705"/>
        <end position="722"/>
    </location>
</feature>
<feature type="transmembrane region" description="Helical" evidence="9">
    <location>
        <begin position="404"/>
        <end position="427"/>
    </location>
</feature>
<feature type="transmembrane region" description="Helical" evidence="9">
    <location>
        <begin position="197"/>
        <end position="219"/>
    </location>
</feature>
<name>A0ABU1SB09_9MICO</name>
<feature type="transmembrane region" description="Helical" evidence="9">
    <location>
        <begin position="171"/>
        <end position="190"/>
    </location>
</feature>
<feature type="transmembrane region" description="Helical" evidence="9">
    <location>
        <begin position="672"/>
        <end position="693"/>
    </location>
</feature>
<dbReference type="Pfam" id="PF01032">
    <property type="entry name" value="FecCD"/>
    <property type="match status" value="2"/>
</dbReference>
<sequence>MTDARPSAPAVAPRDGDASSRTSGVVAEDARTGAMNAADSGGEADGVGGADSEDRADSGTSGTGGSTGRALAVLLGLAVVLVVVAAWHLTQGTSGAVFADPDVLLGSRLPRLAAGVAVGVALGAAGVLMQSLSRNALASPDTLGVMGGAYLAVTAVAAFGIAVPAWASGGVAFAGGLAAAILVLGIAGGAGSGTTRLVLAGSALALAFQAGTSTLLILFSEQTKGLLAWGSGSLSQLGLDAFLQAAPVVVAALVLTLVLSRRLDVLALGDDTASSLGVPIRSTRIGGILLAVVLTATAVTLAGPLGFVGLCAPVLARLLSRIVPALARHVLLIPAAGLIGAIVVILADAMLRLIIGAEGAIAVPTGVATTVLGAIVLIVMARRLRDAGPTRRPPSVRFGIRRPWVFRVALAAGVAAVIGVVIAGLLLGSTPLLTGDVLLWMQGQAPPQIAFALDERAPRVAAAVTAGAALALAGTLTQAVSRNPLADPSLLGITGGAGLGAVLVVTSAAASTFGMLVSAVLGALLAFVLVYGLAWRGGISADRFILIGIGVSYGTVALTTFVLLRSNPWDTPRIYTWLSGTTYGRVWDQVIPLAVVIAIALPLILAQRRDLDVIAMDEDTPRLLGVGLERSRLTLLLIAAVLAALSVVAVGVIGFVGLVAPHAARALVGARHARVVPVAMLLGAVLVGIADAVGRTVLAPAQLPAGLVVALLGAPYFVWLLWRSRDA</sequence>
<feature type="transmembrane region" description="Helical" evidence="9">
    <location>
        <begin position="330"/>
        <end position="355"/>
    </location>
</feature>
<feature type="transmembrane region" description="Helical" evidence="9">
    <location>
        <begin position="70"/>
        <end position="89"/>
    </location>
</feature>
<keyword evidence="7 9" id="KW-0472">Membrane</keyword>
<keyword evidence="11" id="KW-1185">Reference proteome</keyword>
<dbReference type="InterPro" id="IPR037294">
    <property type="entry name" value="ABC_BtuC-like"/>
</dbReference>
<comment type="caution">
    <text evidence="10">The sequence shown here is derived from an EMBL/GenBank/DDBJ whole genome shotgun (WGS) entry which is preliminary data.</text>
</comment>